<dbReference type="PANTHER" id="PTHR31642:SF324">
    <property type="entry name" value="SPERMIDINE HYDROXYCINNAMOYL TRANSFERASE"/>
    <property type="match status" value="1"/>
</dbReference>
<comment type="caution">
    <text evidence="3">The sequence shown here is derived from an EMBL/GenBank/DDBJ whole genome shotgun (WGS) entry which is preliminary data.</text>
</comment>
<name>A0A978VYA5_ZIZJJ</name>
<dbReference type="Proteomes" id="UP000813462">
    <property type="component" value="Unassembled WGS sequence"/>
</dbReference>
<dbReference type="Pfam" id="PF02458">
    <property type="entry name" value="Transferase"/>
    <property type="match status" value="1"/>
</dbReference>
<dbReference type="InterPro" id="IPR023213">
    <property type="entry name" value="CAT-like_dom_sf"/>
</dbReference>
<reference evidence="3" key="1">
    <citation type="journal article" date="2021" name="Front. Plant Sci.">
        <title>Chromosome-Scale Genome Assembly for Chinese Sour Jujube and Insights Into Its Genome Evolution and Domestication Signature.</title>
        <authorList>
            <person name="Shen L.-Y."/>
            <person name="Luo H."/>
            <person name="Wang X.-L."/>
            <person name="Wang X.-M."/>
            <person name="Qiu X.-J."/>
            <person name="Liu H."/>
            <person name="Zhou S.-S."/>
            <person name="Jia K.-H."/>
            <person name="Nie S."/>
            <person name="Bao Y.-T."/>
            <person name="Zhang R.-G."/>
            <person name="Yun Q.-Z."/>
            <person name="Chai Y.-H."/>
            <person name="Lu J.-Y."/>
            <person name="Li Y."/>
            <person name="Zhao S.-W."/>
            <person name="Mao J.-F."/>
            <person name="Jia S.-G."/>
            <person name="Mao Y.-M."/>
        </authorList>
    </citation>
    <scope>NUCLEOTIDE SEQUENCE</scope>
    <source>
        <strain evidence="3">AT0</strain>
        <tissue evidence="3">Leaf</tissue>
    </source>
</reference>
<protein>
    <recommendedName>
        <fullName evidence="5">Spermidine hydroxycinnamoyl transferase-like</fullName>
    </recommendedName>
</protein>
<dbReference type="InterPro" id="IPR050317">
    <property type="entry name" value="Plant_Fungal_Acyltransferase"/>
</dbReference>
<dbReference type="EMBL" id="JAEACU010000001">
    <property type="protein sequence ID" value="KAH7544689.1"/>
    <property type="molecule type" value="Genomic_DNA"/>
</dbReference>
<accession>A0A978VYA5</accession>
<dbReference type="PANTHER" id="PTHR31642">
    <property type="entry name" value="TRICHOTHECENE 3-O-ACETYLTRANSFERASE"/>
    <property type="match status" value="1"/>
</dbReference>
<evidence type="ECO:0000256" key="1">
    <source>
        <dbReference type="ARBA" id="ARBA00009861"/>
    </source>
</evidence>
<evidence type="ECO:0008006" key="5">
    <source>
        <dbReference type="Google" id="ProtNLM"/>
    </source>
</evidence>
<proteinExistence type="inferred from homology"/>
<sequence>MEVRVKKCYTVKPEEKTWEGCQPLSELDQTGRLQSIGRGRVQINCNSMGVPFIEAESDSELDEYFGDLYAAPPSLKYDKLVPTVDYSTTPIHERPLLLVQLTSFSSCGLVCLGISMSHTVIDGYSAFHFLSEWTRFARNNPLETVPFLDRKAAFRAGDPPLAPTIDNPPLPSLSIHADKDKKKKGKSVANAILKLSKDQVERLKHMANEGRGETTRAYTRFESLAGYIWRCTCKARKHRMDHHPTGLAIYVDARSRMKPPLPKGYFGNAAVDVIATGDAVELVSKPLGFAASRVREAIERVTDAYVRSTINYLKNQPDLTRFKDIDEPQSIDDLGFTSTGIKPDQFVVSWLTFPIYGVDFGWGDEIYFDPGTYEHFDGATFIMPSPSGDGSVIVALDLEAPYMETFKEDFYRDIHNSMKLN</sequence>
<feature type="region of interest" description="Disordered" evidence="2">
    <location>
        <begin position="160"/>
        <end position="184"/>
    </location>
</feature>
<gene>
    <name evidence="3" type="ORF">FEM48_Zijuj01G0012400</name>
</gene>
<evidence type="ECO:0000313" key="3">
    <source>
        <dbReference type="EMBL" id="KAH7544689.1"/>
    </source>
</evidence>
<evidence type="ECO:0000313" key="4">
    <source>
        <dbReference type="Proteomes" id="UP000813462"/>
    </source>
</evidence>
<evidence type="ECO:0000256" key="2">
    <source>
        <dbReference type="SAM" id="MobiDB-lite"/>
    </source>
</evidence>
<feature type="compositionally biased region" description="Pro residues" evidence="2">
    <location>
        <begin position="160"/>
        <end position="171"/>
    </location>
</feature>
<dbReference type="GO" id="GO:0016747">
    <property type="term" value="F:acyltransferase activity, transferring groups other than amino-acyl groups"/>
    <property type="evidence" value="ECO:0007669"/>
    <property type="project" value="TreeGrafter"/>
</dbReference>
<comment type="similarity">
    <text evidence="1">Belongs to the plant acyltransferase family.</text>
</comment>
<dbReference type="AlphaFoldDB" id="A0A978VYA5"/>
<dbReference type="Gene3D" id="3.30.559.10">
    <property type="entry name" value="Chloramphenicol acetyltransferase-like domain"/>
    <property type="match status" value="2"/>
</dbReference>
<organism evidence="3 4">
    <name type="scientific">Ziziphus jujuba var. spinosa</name>
    <dbReference type="NCBI Taxonomy" id="714518"/>
    <lineage>
        <taxon>Eukaryota</taxon>
        <taxon>Viridiplantae</taxon>
        <taxon>Streptophyta</taxon>
        <taxon>Embryophyta</taxon>
        <taxon>Tracheophyta</taxon>
        <taxon>Spermatophyta</taxon>
        <taxon>Magnoliopsida</taxon>
        <taxon>eudicotyledons</taxon>
        <taxon>Gunneridae</taxon>
        <taxon>Pentapetalae</taxon>
        <taxon>rosids</taxon>
        <taxon>fabids</taxon>
        <taxon>Rosales</taxon>
        <taxon>Rhamnaceae</taxon>
        <taxon>Paliureae</taxon>
        <taxon>Ziziphus</taxon>
    </lineage>
</organism>